<dbReference type="InterPro" id="IPR058625">
    <property type="entry name" value="MdtA-like_BSH"/>
</dbReference>
<dbReference type="Pfam" id="PF25917">
    <property type="entry name" value="BSH_RND"/>
    <property type="match status" value="1"/>
</dbReference>
<dbReference type="RefSeq" id="WP_213985907.1">
    <property type="nucleotide sequence ID" value="NZ_JAFMNX010000005.1"/>
</dbReference>
<evidence type="ECO:0000313" key="7">
    <source>
        <dbReference type="Proteomes" id="UP001297272"/>
    </source>
</evidence>
<keyword evidence="7" id="KW-1185">Reference proteome</keyword>
<feature type="chain" id="PRO_5047016056" evidence="3">
    <location>
        <begin position="20"/>
        <end position="377"/>
    </location>
</feature>
<evidence type="ECO:0000259" key="4">
    <source>
        <dbReference type="Pfam" id="PF25917"/>
    </source>
</evidence>
<evidence type="ECO:0000259" key="5">
    <source>
        <dbReference type="Pfam" id="PF25954"/>
    </source>
</evidence>
<dbReference type="InterPro" id="IPR058792">
    <property type="entry name" value="Beta-barrel_RND_2"/>
</dbReference>
<dbReference type="Gene3D" id="2.40.420.20">
    <property type="match status" value="1"/>
</dbReference>
<comment type="similarity">
    <text evidence="1">Belongs to the membrane fusion protein (MFP) (TC 8.A.1) family.</text>
</comment>
<dbReference type="NCBIfam" id="TIGR01730">
    <property type="entry name" value="RND_mfp"/>
    <property type="match status" value="1"/>
</dbReference>
<dbReference type="Gene3D" id="2.40.50.100">
    <property type="match status" value="1"/>
</dbReference>
<protein>
    <submittedName>
        <fullName evidence="6">Efflux RND transporter periplasmic adaptor subunit</fullName>
    </submittedName>
</protein>
<dbReference type="Pfam" id="PF25954">
    <property type="entry name" value="Beta-barrel_RND_2"/>
    <property type="match status" value="1"/>
</dbReference>
<comment type="caution">
    <text evidence="6">The sequence shown here is derived from an EMBL/GenBank/DDBJ whole genome shotgun (WGS) entry which is preliminary data.</text>
</comment>
<feature type="coiled-coil region" evidence="2">
    <location>
        <begin position="152"/>
        <end position="179"/>
    </location>
</feature>
<name>A0ABS5RYX3_9HYPH</name>
<evidence type="ECO:0000313" key="6">
    <source>
        <dbReference type="EMBL" id="MBS9722245.1"/>
    </source>
</evidence>
<feature type="domain" description="CusB-like beta-barrel" evidence="5">
    <location>
        <begin position="217"/>
        <end position="284"/>
    </location>
</feature>
<reference evidence="6 7" key="1">
    <citation type="submission" date="2021-03" db="EMBL/GenBank/DDBJ databases">
        <title>Tianweitania aestuarii sp. nov., isolated from a tidal flat.</title>
        <authorList>
            <person name="Park S."/>
            <person name="Yoon J.-H."/>
        </authorList>
    </citation>
    <scope>NUCLEOTIDE SEQUENCE [LARGE SCALE GENOMIC DNA]</scope>
    <source>
        <strain evidence="6 7">BSSL-BM11</strain>
    </source>
</reference>
<dbReference type="SUPFAM" id="SSF111369">
    <property type="entry name" value="HlyD-like secretion proteins"/>
    <property type="match status" value="1"/>
</dbReference>
<dbReference type="Proteomes" id="UP001297272">
    <property type="component" value="Unassembled WGS sequence"/>
</dbReference>
<evidence type="ECO:0000256" key="1">
    <source>
        <dbReference type="ARBA" id="ARBA00009477"/>
    </source>
</evidence>
<evidence type="ECO:0000256" key="3">
    <source>
        <dbReference type="SAM" id="SignalP"/>
    </source>
</evidence>
<keyword evidence="2" id="KW-0175">Coiled coil</keyword>
<feature type="domain" description="Multidrug resistance protein MdtA-like barrel-sandwich hybrid" evidence="4">
    <location>
        <begin position="85"/>
        <end position="205"/>
    </location>
</feature>
<sequence length="377" mass="39500">MAKYRFHKLAAIAVLIGFAAWTATGEFSSVGSAAQEAEATRADEAAHAPVAPPRTVAVLVPPRVMHARAVRMSGITEANKRAVLATRAGGIIDELPVTQGQRVKTGDLILRLAAEEKTAAVDTAQALLAQREAENKASESLAKSGNLARLQIDASRAALAQARSQLEAAQAELSRNEVRAPFDGVVDRVDVELGSSVTQGGQVATLLNLDPVLAVGEVSERELNYLKPGEKAEVRLINGTMVEGEIRYISRDATAQTRTFRIEVAIPNGEGRVPAGMTAEITLRVDPVDSVMLPRSVVTLSADGDLGVRGVDGDNKVVFNAIDLVDDTPTGLVLGGIPQGMRIIVAGQDLVTEGDVVNPVDADAATIQRLAGEATGG</sequence>
<organism evidence="6 7">
    <name type="scientific">Tianweitania aestuarii</name>
    <dbReference type="NCBI Taxonomy" id="2814886"/>
    <lineage>
        <taxon>Bacteria</taxon>
        <taxon>Pseudomonadati</taxon>
        <taxon>Pseudomonadota</taxon>
        <taxon>Alphaproteobacteria</taxon>
        <taxon>Hyphomicrobiales</taxon>
        <taxon>Phyllobacteriaceae</taxon>
        <taxon>Tianweitania</taxon>
    </lineage>
</organism>
<dbReference type="InterPro" id="IPR006143">
    <property type="entry name" value="RND_pump_MFP"/>
</dbReference>
<feature type="signal peptide" evidence="3">
    <location>
        <begin position="1"/>
        <end position="19"/>
    </location>
</feature>
<dbReference type="Gene3D" id="2.40.30.170">
    <property type="match status" value="1"/>
</dbReference>
<accession>A0ABS5RYX3</accession>
<evidence type="ECO:0000256" key="2">
    <source>
        <dbReference type="SAM" id="Coils"/>
    </source>
</evidence>
<dbReference type="Gene3D" id="1.10.287.470">
    <property type="entry name" value="Helix hairpin bin"/>
    <property type="match status" value="1"/>
</dbReference>
<dbReference type="PANTHER" id="PTHR30469">
    <property type="entry name" value="MULTIDRUG RESISTANCE PROTEIN MDTA"/>
    <property type="match status" value="1"/>
</dbReference>
<keyword evidence="3" id="KW-0732">Signal</keyword>
<dbReference type="EMBL" id="JAFMNX010000005">
    <property type="protein sequence ID" value="MBS9722245.1"/>
    <property type="molecule type" value="Genomic_DNA"/>
</dbReference>
<gene>
    <name evidence="6" type="ORF">JYU29_16240</name>
</gene>
<proteinExistence type="inferred from homology"/>